<dbReference type="GO" id="GO:0016740">
    <property type="term" value="F:transferase activity"/>
    <property type="evidence" value="ECO:0007669"/>
    <property type="project" value="UniProtKB-KW"/>
</dbReference>
<evidence type="ECO:0000259" key="3">
    <source>
        <dbReference type="Pfam" id="PF01571"/>
    </source>
</evidence>
<feature type="domain" description="Aminomethyltransferase C-terminal" evidence="4">
    <location>
        <begin position="281"/>
        <end position="353"/>
    </location>
</feature>
<dbReference type="InterPro" id="IPR027266">
    <property type="entry name" value="TrmE/GcvT-like"/>
</dbReference>
<protein>
    <submittedName>
        <fullName evidence="5">Aminomethyl transferase family protein</fullName>
    </submittedName>
</protein>
<dbReference type="Pfam" id="PF01571">
    <property type="entry name" value="GCV_T"/>
    <property type="match status" value="1"/>
</dbReference>
<evidence type="ECO:0000259" key="4">
    <source>
        <dbReference type="Pfam" id="PF08669"/>
    </source>
</evidence>
<accession>A0A7D5GDJ3</accession>
<dbReference type="PANTHER" id="PTHR43757:SF2">
    <property type="entry name" value="AMINOMETHYLTRANSFERASE, MITOCHONDRIAL"/>
    <property type="match status" value="1"/>
</dbReference>
<dbReference type="Proteomes" id="UP000509750">
    <property type="component" value="Chromosome"/>
</dbReference>
<keyword evidence="5" id="KW-0808">Transferase</keyword>
<reference evidence="5 6" key="1">
    <citation type="submission" date="2020-07" db="EMBL/GenBank/DDBJ databases">
        <title>Gai3-2, isolated from salt lake.</title>
        <authorList>
            <person name="Cui H."/>
            <person name="Shi X."/>
        </authorList>
    </citation>
    <scope>NUCLEOTIDE SEQUENCE [LARGE SCALE GENOMIC DNA]</scope>
    <source>
        <strain evidence="5 6">Gai3-2</strain>
    </source>
</reference>
<evidence type="ECO:0000256" key="2">
    <source>
        <dbReference type="PIRSR" id="PIRSR006487-1"/>
    </source>
</evidence>
<dbReference type="InterPro" id="IPR013977">
    <property type="entry name" value="GcvT_C"/>
</dbReference>
<gene>
    <name evidence="5" type="ORF">HUG10_16805</name>
</gene>
<evidence type="ECO:0000256" key="1">
    <source>
        <dbReference type="ARBA" id="ARBA00022946"/>
    </source>
</evidence>
<dbReference type="PANTHER" id="PTHR43757">
    <property type="entry name" value="AMINOMETHYLTRANSFERASE"/>
    <property type="match status" value="1"/>
</dbReference>
<dbReference type="GeneID" id="56030528"/>
<sequence length="367" mass="39032">MSLVADLHDDHGATFEERGGREVVAHYGRPDSAARAVRNGVGAIEMGYGVVVVEGDDRVDFVDNAVSNRVPDSDGEGTYSLLLDPQGRIETDMYVYNAGERLLLFTPPDRAEPLVEDWSGKVFIDDVELRDASAEFGVFGVHGGTATEKIASVLNGAGAPEPALSFVRGRIDGGPEEDIGVTVVATDAPLGEEGYEVICAAEDAPHVFDTLLTRGLNAAPFGYRTWDALTLEAGTPQFEPELRGRLPNVVGLRNAVDFEKGCFVGQEVVSKVENRGRPSQRLVGLQPQELPDSGAAVFASDSAVGEVTRAVESPTLDAPVALAFVDFDSDGSDLTIRVDGDEVAAERIDLPFVEGSADSARLPAYPE</sequence>
<feature type="binding site" evidence="2">
    <location>
        <position position="196"/>
    </location>
    <ligand>
        <name>substrate</name>
    </ligand>
</feature>
<dbReference type="SUPFAM" id="SSF103025">
    <property type="entry name" value="Folate-binding domain"/>
    <property type="match status" value="1"/>
</dbReference>
<evidence type="ECO:0000313" key="6">
    <source>
        <dbReference type="Proteomes" id="UP000509750"/>
    </source>
</evidence>
<dbReference type="InterPro" id="IPR028896">
    <property type="entry name" value="GcvT/YgfZ/DmdA"/>
</dbReference>
<dbReference type="InterPro" id="IPR017703">
    <property type="entry name" value="YgfZ/GCV_T_CS"/>
</dbReference>
<dbReference type="NCBIfam" id="TIGR03317">
    <property type="entry name" value="ygfZ_signature"/>
    <property type="match status" value="1"/>
</dbReference>
<evidence type="ECO:0000313" key="5">
    <source>
        <dbReference type="EMBL" id="QLG29086.1"/>
    </source>
</evidence>
<organism evidence="5 6">
    <name type="scientific">Halorarum halophilum</name>
    <dbReference type="NCBI Taxonomy" id="2743090"/>
    <lineage>
        <taxon>Archaea</taxon>
        <taxon>Methanobacteriati</taxon>
        <taxon>Methanobacteriota</taxon>
        <taxon>Stenosarchaea group</taxon>
        <taxon>Halobacteria</taxon>
        <taxon>Halobacteriales</taxon>
        <taxon>Haloferacaceae</taxon>
        <taxon>Halorarum</taxon>
    </lineage>
</organism>
<dbReference type="RefSeq" id="WP_179170660.1">
    <property type="nucleotide sequence ID" value="NZ_CP058529.1"/>
</dbReference>
<dbReference type="PIRSF" id="PIRSF006487">
    <property type="entry name" value="GcvT"/>
    <property type="match status" value="1"/>
</dbReference>
<feature type="domain" description="GCVT N-terminal" evidence="3">
    <location>
        <begin position="6"/>
        <end position="260"/>
    </location>
</feature>
<proteinExistence type="predicted"/>
<name>A0A7D5GDJ3_9EURY</name>
<dbReference type="SUPFAM" id="SSF101790">
    <property type="entry name" value="Aminomethyltransferase beta-barrel domain"/>
    <property type="match status" value="1"/>
</dbReference>
<dbReference type="OrthoDB" id="299960at2157"/>
<dbReference type="InterPro" id="IPR006222">
    <property type="entry name" value="GCVT_N"/>
</dbReference>
<dbReference type="Gene3D" id="3.30.1360.120">
    <property type="entry name" value="Probable tRNA modification gtpase trme, domain 1"/>
    <property type="match status" value="1"/>
</dbReference>
<keyword evidence="1" id="KW-0809">Transit peptide</keyword>
<dbReference type="EMBL" id="CP058529">
    <property type="protein sequence ID" value="QLG29086.1"/>
    <property type="molecule type" value="Genomic_DNA"/>
</dbReference>
<dbReference type="AlphaFoldDB" id="A0A7D5GDJ3"/>
<dbReference type="InterPro" id="IPR029043">
    <property type="entry name" value="GcvT/YgfZ_C"/>
</dbReference>
<keyword evidence="6" id="KW-1185">Reference proteome</keyword>
<dbReference type="Pfam" id="PF08669">
    <property type="entry name" value="GCV_T_C"/>
    <property type="match status" value="1"/>
</dbReference>
<dbReference type="KEGG" id="halg:HUG10_16805"/>